<dbReference type="PANTHER" id="PTHR46082:SF11">
    <property type="entry name" value="AAA+ ATPASE DOMAIN-CONTAINING PROTEIN-RELATED"/>
    <property type="match status" value="1"/>
</dbReference>
<reference evidence="3 4" key="1">
    <citation type="submission" date="2024-07" db="EMBL/GenBank/DDBJ databases">
        <title>Section-level genome sequencing and comparative genomics of Aspergillus sections Usti and Cavernicolus.</title>
        <authorList>
            <consortium name="Lawrence Berkeley National Laboratory"/>
            <person name="Nybo J.L."/>
            <person name="Vesth T.C."/>
            <person name="Theobald S."/>
            <person name="Frisvad J.C."/>
            <person name="Larsen T.O."/>
            <person name="Kjaerboelling I."/>
            <person name="Rothschild-Mancinelli K."/>
            <person name="Lyhne E.K."/>
            <person name="Kogle M.E."/>
            <person name="Barry K."/>
            <person name="Clum A."/>
            <person name="Na H."/>
            <person name="Ledsgaard L."/>
            <person name="Lin J."/>
            <person name="Lipzen A."/>
            <person name="Kuo A."/>
            <person name="Riley R."/>
            <person name="Mondo S."/>
            <person name="Labutti K."/>
            <person name="Haridas S."/>
            <person name="Pangalinan J."/>
            <person name="Salamov A.A."/>
            <person name="Simmons B.A."/>
            <person name="Magnuson J.K."/>
            <person name="Chen J."/>
            <person name="Drula E."/>
            <person name="Henrissat B."/>
            <person name="Wiebenga A."/>
            <person name="Lubbers R.J."/>
            <person name="Gomes A.C."/>
            <person name="Makela M.R."/>
            <person name="Stajich J."/>
            <person name="Grigoriev I.V."/>
            <person name="Mortensen U.H."/>
            <person name="De Vries R.P."/>
            <person name="Baker S.E."/>
            <person name="Andersen M.R."/>
        </authorList>
    </citation>
    <scope>NUCLEOTIDE SEQUENCE [LARGE SCALE GENOMIC DNA]</scope>
    <source>
        <strain evidence="3 4">CBS 123904</strain>
    </source>
</reference>
<comment type="caution">
    <text evidence="3">The sequence shown here is derived from an EMBL/GenBank/DDBJ whole genome shotgun (WGS) entry which is preliminary data.</text>
</comment>
<dbReference type="SUPFAM" id="SSF53474">
    <property type="entry name" value="alpha/beta-Hydrolases"/>
    <property type="match status" value="1"/>
</dbReference>
<dbReference type="InterPro" id="IPR029058">
    <property type="entry name" value="AB_hydrolase_fold"/>
</dbReference>
<gene>
    <name evidence="3" type="ORF">BJY01DRAFT_83907</name>
</gene>
<sequence length="630" mass="68928">MPSSTPEIEDYHVAWIAALPIEFSAATAMLDQHYEHGSDDTTLYTLGRIGSHNIVVVCLPAGHIGTTSAATSVVEVLHKFPALRVGLLVGIGAGVPSPEADIRLGDVVISQPTRGYGGVIHYDFGKVEPDGQHRRIGYLNGPPLVLLSALSKLRWMLETGTSKIGSHLRSLQTWAAFRQTDTTPDHLFRADYKHQDGLTCENCDPIMVVTRPKRDKNDLSIVLHCGLIASGNQVMRDGVTRDKLSSEFGGVLCFEMEAAGLLNILPCLVIRGISDYADSHKNKTWQHRAAGNAAAYAKELLKCVPPFSTARRRSSDRSTTRNSTRSMAGRRVSGRNNATTSDGNTTEPLRMVTIEHSLGLHQLYPSSTRNLPFGFDVIAVHGLGDARSTWTKGTTLWLRDLLPELSSFRDARIMAFGYNPQSFFRELSSMAPGRLFTFAEDLLSDLADIRASRVHRNRPIIFICHSIGGLIVKSALRYANERQRLFGNIAASTKAMLFFGTPHQGSDVAAYLTSIQEAVLIDQTDLVDDLATWSAPLIELTTGFSEIAPNYDITTFFEQRATNGVIVVSEGSARMGQANEQIRGLNVDHVSLCRFTSADNNWKIVSRRLEAIASSISGEAGDGTSDFLLV</sequence>
<dbReference type="Gene3D" id="3.40.50.1820">
    <property type="entry name" value="alpha/beta hydrolase"/>
    <property type="match status" value="1"/>
</dbReference>
<organism evidence="3 4">
    <name type="scientific">Aspergillus pseudoustus</name>
    <dbReference type="NCBI Taxonomy" id="1810923"/>
    <lineage>
        <taxon>Eukaryota</taxon>
        <taxon>Fungi</taxon>
        <taxon>Dikarya</taxon>
        <taxon>Ascomycota</taxon>
        <taxon>Pezizomycotina</taxon>
        <taxon>Eurotiomycetes</taxon>
        <taxon>Eurotiomycetidae</taxon>
        <taxon>Eurotiales</taxon>
        <taxon>Aspergillaceae</taxon>
        <taxon>Aspergillus</taxon>
        <taxon>Aspergillus subgen. Nidulantes</taxon>
    </lineage>
</organism>
<dbReference type="Proteomes" id="UP001610446">
    <property type="component" value="Unassembled WGS sequence"/>
</dbReference>
<evidence type="ECO:0000259" key="2">
    <source>
        <dbReference type="Pfam" id="PF01048"/>
    </source>
</evidence>
<evidence type="ECO:0000313" key="4">
    <source>
        <dbReference type="Proteomes" id="UP001610446"/>
    </source>
</evidence>
<dbReference type="EMBL" id="JBFXLU010000222">
    <property type="protein sequence ID" value="KAL2834576.1"/>
    <property type="molecule type" value="Genomic_DNA"/>
</dbReference>
<evidence type="ECO:0000313" key="3">
    <source>
        <dbReference type="EMBL" id="KAL2834576.1"/>
    </source>
</evidence>
<dbReference type="InterPro" id="IPR053137">
    <property type="entry name" value="NLR-like"/>
</dbReference>
<keyword evidence="4" id="KW-1185">Reference proteome</keyword>
<name>A0ABR4J3F4_9EURO</name>
<protein>
    <submittedName>
        <fullName evidence="3">Nucleoside phosphorylase domain-containing protein</fullName>
    </submittedName>
</protein>
<evidence type="ECO:0000256" key="1">
    <source>
        <dbReference type="SAM" id="MobiDB-lite"/>
    </source>
</evidence>
<feature type="region of interest" description="Disordered" evidence="1">
    <location>
        <begin position="308"/>
        <end position="346"/>
    </location>
</feature>
<accession>A0ABR4J3F4</accession>
<feature type="domain" description="Nucleoside phosphorylase" evidence="2">
    <location>
        <begin position="16"/>
        <end position="301"/>
    </location>
</feature>
<dbReference type="InterPro" id="IPR000845">
    <property type="entry name" value="Nucleoside_phosphorylase_d"/>
</dbReference>
<dbReference type="SUPFAM" id="SSF53167">
    <property type="entry name" value="Purine and uridine phosphorylases"/>
    <property type="match status" value="1"/>
</dbReference>
<proteinExistence type="predicted"/>
<dbReference type="InterPro" id="IPR035994">
    <property type="entry name" value="Nucleoside_phosphorylase_sf"/>
</dbReference>
<dbReference type="Gene3D" id="3.40.50.1580">
    <property type="entry name" value="Nucleoside phosphorylase domain"/>
    <property type="match status" value="1"/>
</dbReference>
<dbReference type="PANTHER" id="PTHR46082">
    <property type="entry name" value="ATP/GTP-BINDING PROTEIN-RELATED"/>
    <property type="match status" value="1"/>
</dbReference>
<dbReference type="Pfam" id="PF01048">
    <property type="entry name" value="PNP_UDP_1"/>
    <property type="match status" value="1"/>
</dbReference>
<feature type="compositionally biased region" description="Polar residues" evidence="1">
    <location>
        <begin position="334"/>
        <end position="346"/>
    </location>
</feature>